<keyword evidence="3" id="KW-1185">Reference proteome</keyword>
<dbReference type="InterPro" id="IPR029249">
    <property type="entry name" value="Rotatin_N"/>
</dbReference>
<dbReference type="GO" id="GO:0032053">
    <property type="term" value="P:ciliary basal body organization"/>
    <property type="evidence" value="ECO:0007669"/>
    <property type="project" value="TreeGrafter"/>
</dbReference>
<dbReference type="GO" id="GO:0007099">
    <property type="term" value="P:centriole replication"/>
    <property type="evidence" value="ECO:0007669"/>
    <property type="project" value="TreeGrafter"/>
</dbReference>
<feature type="domain" description="Rotatin N-terminal" evidence="1">
    <location>
        <begin position="16"/>
        <end position="112"/>
    </location>
</feature>
<proteinExistence type="predicted"/>
<dbReference type="PANTHER" id="PTHR31691:SF1">
    <property type="entry name" value="ROTATIN"/>
    <property type="match status" value="1"/>
</dbReference>
<dbReference type="AlphaFoldDB" id="A0A7J8DKM0"/>
<dbReference type="Pfam" id="PF14726">
    <property type="entry name" value="RTTN_N"/>
    <property type="match status" value="1"/>
</dbReference>
<dbReference type="GO" id="GO:0005814">
    <property type="term" value="C:centriole"/>
    <property type="evidence" value="ECO:0007669"/>
    <property type="project" value="TreeGrafter"/>
</dbReference>
<gene>
    <name evidence="2" type="ORF">HJG63_017062</name>
</gene>
<organism evidence="2 3">
    <name type="scientific">Rousettus aegyptiacus</name>
    <name type="common">Egyptian fruit bat</name>
    <name type="synonym">Pteropus aegyptiacus</name>
    <dbReference type="NCBI Taxonomy" id="9407"/>
    <lineage>
        <taxon>Eukaryota</taxon>
        <taxon>Metazoa</taxon>
        <taxon>Chordata</taxon>
        <taxon>Craniata</taxon>
        <taxon>Vertebrata</taxon>
        <taxon>Euteleostomi</taxon>
        <taxon>Mammalia</taxon>
        <taxon>Eutheria</taxon>
        <taxon>Laurasiatheria</taxon>
        <taxon>Chiroptera</taxon>
        <taxon>Yinpterochiroptera</taxon>
        <taxon>Pteropodoidea</taxon>
        <taxon>Pteropodidae</taxon>
        <taxon>Rousettinae</taxon>
        <taxon>Rousettus</taxon>
    </lineage>
</organism>
<evidence type="ECO:0000313" key="2">
    <source>
        <dbReference type="EMBL" id="KAF6423671.1"/>
    </source>
</evidence>
<name>A0A7J8DKM0_ROUAE</name>
<reference evidence="2 3" key="1">
    <citation type="journal article" date="2020" name="Nature">
        <title>Six reference-quality genomes reveal evolution of bat adaptations.</title>
        <authorList>
            <person name="Jebb D."/>
            <person name="Huang Z."/>
            <person name="Pippel M."/>
            <person name="Hughes G.M."/>
            <person name="Lavrichenko K."/>
            <person name="Devanna P."/>
            <person name="Winkler S."/>
            <person name="Jermiin L.S."/>
            <person name="Skirmuntt E.C."/>
            <person name="Katzourakis A."/>
            <person name="Burkitt-Gray L."/>
            <person name="Ray D.A."/>
            <person name="Sullivan K.A.M."/>
            <person name="Roscito J.G."/>
            <person name="Kirilenko B.M."/>
            <person name="Davalos L.M."/>
            <person name="Corthals A.P."/>
            <person name="Power M.L."/>
            <person name="Jones G."/>
            <person name="Ransome R.D."/>
            <person name="Dechmann D.K.N."/>
            <person name="Locatelli A.G."/>
            <person name="Puechmaille S.J."/>
            <person name="Fedrigo O."/>
            <person name="Jarvis E.D."/>
            <person name="Hiller M."/>
            <person name="Vernes S.C."/>
            <person name="Myers E.W."/>
            <person name="Teeling E.C."/>
        </authorList>
    </citation>
    <scope>NUCLEOTIDE SEQUENCE [LARGE SCALE GENOMIC DNA]</scope>
    <source>
        <strain evidence="2">MRouAeg1</strain>
        <tissue evidence="2">Muscle</tissue>
    </source>
</reference>
<dbReference type="EMBL" id="JACASE010000012">
    <property type="protein sequence ID" value="KAF6423671.1"/>
    <property type="molecule type" value="Genomic_DNA"/>
</dbReference>
<dbReference type="GO" id="GO:0036064">
    <property type="term" value="C:ciliary basal body"/>
    <property type="evidence" value="ECO:0007669"/>
    <property type="project" value="InterPro"/>
</dbReference>
<sequence length="290" mass="31684">MVLTGIIKKLGHQLAEIRERALKNILSKVEHNLICYADLIQERLLFVHLLEWFNFPTVPMKEEVLSLLNRLVKYPPAVQHLVDLGAVEFLSKLRANVEPNLQAEIDGILDGLFILPSEVPALYSASYQTNQTELPQPTEILTGYFPPDGSSFQQRDAPPRPAGKCVSGAELLTWGSGNSRTFPYRHGDALWSALSSSALTECFGFPRSARAVESERESVAPAALRLSSCVGGWQRRGALRARSARGLSRDRAVPRAAASFCSSRGRCPSGHPAKDPASPLFLHACSPASA</sequence>
<dbReference type="InterPro" id="IPR030791">
    <property type="entry name" value="Rotatin"/>
</dbReference>
<protein>
    <submittedName>
        <fullName evidence="2">Rotatin</fullName>
    </submittedName>
</protein>
<dbReference type="PANTHER" id="PTHR31691">
    <property type="entry name" value="ROTATIN"/>
    <property type="match status" value="1"/>
</dbReference>
<dbReference type="GO" id="GO:0010457">
    <property type="term" value="P:centriole-centriole cohesion"/>
    <property type="evidence" value="ECO:0007669"/>
    <property type="project" value="TreeGrafter"/>
</dbReference>
<comment type="caution">
    <text evidence="2">The sequence shown here is derived from an EMBL/GenBank/DDBJ whole genome shotgun (WGS) entry which is preliminary data.</text>
</comment>
<evidence type="ECO:0000313" key="3">
    <source>
        <dbReference type="Proteomes" id="UP000593571"/>
    </source>
</evidence>
<dbReference type="Proteomes" id="UP000593571">
    <property type="component" value="Unassembled WGS sequence"/>
</dbReference>
<accession>A0A7J8DKM0</accession>
<dbReference type="GO" id="GO:0005813">
    <property type="term" value="C:centrosome"/>
    <property type="evidence" value="ECO:0007669"/>
    <property type="project" value="InterPro"/>
</dbReference>
<evidence type="ECO:0000259" key="1">
    <source>
        <dbReference type="Pfam" id="PF14726"/>
    </source>
</evidence>